<evidence type="ECO:0000259" key="1">
    <source>
        <dbReference type="Pfam" id="PF09770"/>
    </source>
</evidence>
<feature type="domain" description="mRNA decay factor PAT1" evidence="1">
    <location>
        <begin position="3"/>
        <end position="148"/>
    </location>
</feature>
<keyword evidence="3" id="KW-1185">Reference proteome</keyword>
<feature type="non-terminal residue" evidence="2">
    <location>
        <position position="162"/>
    </location>
</feature>
<protein>
    <submittedName>
        <fullName evidence="2">7730_t:CDS:1</fullName>
    </submittedName>
</protein>
<dbReference type="Proteomes" id="UP000789375">
    <property type="component" value="Unassembled WGS sequence"/>
</dbReference>
<evidence type="ECO:0000313" key="2">
    <source>
        <dbReference type="EMBL" id="CAG8742004.1"/>
    </source>
</evidence>
<dbReference type="Pfam" id="PF09770">
    <property type="entry name" value="PAT1"/>
    <property type="match status" value="1"/>
</dbReference>
<reference evidence="2" key="1">
    <citation type="submission" date="2021-06" db="EMBL/GenBank/DDBJ databases">
        <authorList>
            <person name="Kallberg Y."/>
            <person name="Tangrot J."/>
            <person name="Rosling A."/>
        </authorList>
    </citation>
    <scope>NUCLEOTIDE SEQUENCE</scope>
    <source>
        <strain evidence="2">87-6 pot B 2015</strain>
    </source>
</reference>
<dbReference type="AlphaFoldDB" id="A0A9N9IP01"/>
<sequence>NEEYTELAVTMWEELRVTEMFGVSILSVAKGKKVIPRVLRHCLPDQILTLITMLVANFEALDVCKCVIWGPQGIISPVMLEEIELFMNTVVPPLLQFVAEAPMRIVLGLFGLFIERNNIVWVARSKVGLAFLTMFLSRTEILKQGGGTMQGLPLPEERELLQ</sequence>
<proteinExistence type="predicted"/>
<name>A0A9N9IP01_FUNMO</name>
<comment type="caution">
    <text evidence="2">The sequence shown here is derived from an EMBL/GenBank/DDBJ whole genome shotgun (WGS) entry which is preliminary data.</text>
</comment>
<evidence type="ECO:0000313" key="3">
    <source>
        <dbReference type="Proteomes" id="UP000789375"/>
    </source>
</evidence>
<organism evidence="2 3">
    <name type="scientific">Funneliformis mosseae</name>
    <name type="common">Endomycorrhizal fungus</name>
    <name type="synonym">Glomus mosseae</name>
    <dbReference type="NCBI Taxonomy" id="27381"/>
    <lineage>
        <taxon>Eukaryota</taxon>
        <taxon>Fungi</taxon>
        <taxon>Fungi incertae sedis</taxon>
        <taxon>Mucoromycota</taxon>
        <taxon>Glomeromycotina</taxon>
        <taxon>Glomeromycetes</taxon>
        <taxon>Glomerales</taxon>
        <taxon>Glomeraceae</taxon>
        <taxon>Funneliformis</taxon>
    </lineage>
</organism>
<gene>
    <name evidence="2" type="ORF">FMOSSE_LOCUS16207</name>
</gene>
<dbReference type="EMBL" id="CAJVPP010021069">
    <property type="protein sequence ID" value="CAG8742004.1"/>
    <property type="molecule type" value="Genomic_DNA"/>
</dbReference>
<feature type="non-terminal residue" evidence="2">
    <location>
        <position position="1"/>
    </location>
</feature>
<dbReference type="InterPro" id="IPR019167">
    <property type="entry name" value="PAT1_dom"/>
</dbReference>
<accession>A0A9N9IP01</accession>